<dbReference type="InterPro" id="IPR035965">
    <property type="entry name" value="PAS-like_dom_sf"/>
</dbReference>
<dbReference type="InterPro" id="IPR013655">
    <property type="entry name" value="PAS_fold_3"/>
</dbReference>
<evidence type="ECO:0000259" key="4">
    <source>
        <dbReference type="PROSITE" id="PS50887"/>
    </source>
</evidence>
<evidence type="ECO:0000256" key="1">
    <source>
        <dbReference type="SAM" id="SignalP"/>
    </source>
</evidence>
<feature type="domain" description="EAL" evidence="3">
    <location>
        <begin position="1245"/>
        <end position="1497"/>
    </location>
</feature>
<dbReference type="KEGG" id="paln:B0W48_03520"/>
<dbReference type="Gene3D" id="2.60.40.10">
    <property type="entry name" value="Immunoglobulins"/>
    <property type="match status" value="1"/>
</dbReference>
<gene>
    <name evidence="5" type="ORF">B0W48_03520</name>
</gene>
<keyword evidence="1" id="KW-0732">Signal</keyword>
<accession>A0A1Q2GV43</accession>
<dbReference type="RefSeq" id="WP_077535668.1">
    <property type="nucleotide sequence ID" value="NZ_CP019628.1"/>
</dbReference>
<dbReference type="InterPro" id="IPR015943">
    <property type="entry name" value="WD40/YVTN_repeat-like_dom_sf"/>
</dbReference>
<dbReference type="Gene3D" id="3.20.20.450">
    <property type="entry name" value="EAL domain"/>
    <property type="match status" value="1"/>
</dbReference>
<dbReference type="SMART" id="SM00086">
    <property type="entry name" value="PAC"/>
    <property type="match status" value="2"/>
</dbReference>
<feature type="domain" description="GGDEF" evidence="4">
    <location>
        <begin position="1103"/>
        <end position="1236"/>
    </location>
</feature>
<dbReference type="InterPro" id="IPR043128">
    <property type="entry name" value="Rev_trsase/Diguanyl_cyclase"/>
</dbReference>
<dbReference type="PROSITE" id="PS50883">
    <property type="entry name" value="EAL"/>
    <property type="match status" value="1"/>
</dbReference>
<name>A0A1Q2GV43_9GAMM</name>
<dbReference type="SMART" id="SM00052">
    <property type="entry name" value="EAL"/>
    <property type="match status" value="1"/>
</dbReference>
<dbReference type="InterPro" id="IPR000160">
    <property type="entry name" value="GGDEF_dom"/>
</dbReference>
<proteinExistence type="predicted"/>
<sequence length="1502" mass="171252">MRLNKWLFILSTIALICFGNVFASQNYAQQLQRISTDEGLSQSYVTNSLQDNLGFIWIATTQGLNRFDGHQVNIFDGGVGLERYSIEKLFKTHDDKIIVSTESSGAYLIDPINLSTVKIYSQIASEKSSYIPPILAVEQIQDIFYFAIRNQVYSFHINSQTLTLEATIDDETNHIRALRAYKNDLFIGANKGLYLQNLTNKQLTKLELHDRTQNTLDNNDVKFLSIDSQLGLLVGTVEGLYAVALDDNTLLNISNISTIIPEYNIWDYKKTPYGEFIATEQGLFQYHRDTGNTEFILNFSESKFNITENTINDLMVDATGVFWLASRTQGIFTWAIQTRRFNKIKLPANNVINTIYQDKDDSIWFGTDNGITHASADMKTSENYLESDDSKAVYGKFSVFNIIPAHLEPESQYLWLIRYYDLILFDKKAKKIVSKQTIDLEPNNPTDFYGFSEIANDTFAYFSNENFFIYNGKTKNVRIIKGLKEQIDPFDAYTFLRPLDTHPDELLISTYTHLFRYNEKNQTLTKIYAAQNRKGNTLYTIDDWLINNKILWLATSQEGLIGLDSTSYERKYHFDMSDGLKTESMYSLQLDEYGFLWISSQNGLYRLNPQTQALTVYTVKDGLSVNQFSVIGANKLNNGNLIFGSSYGAISFDAADFIEQSQQASTFKTLITDITLLSRQVNYHPMQYASTPLSLNHDDIGLEISFSNFDFQNVDKTYYKVSLTGSTSLNYDNLKSNKIFFTKLPPGDYVLTVSSHSTNSSKTNESSTLLLNVAYAPWQSPLAYTIYTLSIISILFLLFWQYRHRKITIENAHRATIHSQKQTELALRNNKSGVWDYDLKSETVNTLRGNELGYTNLPERIELAYFVALIHPDDRRRVESQWNMFIQKNEPLQNWQATYRLHHKNGHWLWYQDIGQIIYNPLSNEPLYVSGIYTNITEQRANEQQANVLGEAFSQINDWLLILDTQLMPFSANNSLLDAFSSNSAKAKLSTKLLIKAMGKAKCKKFAAKLKSLKPKQNWHTDTYIKTEKNKNHPIHLSVTAVAKEDNNVSYYVVVISDLTEQKRAENELRYLANYDPLTRLPNRSLMYQKIEIAIEKAQQSVTQCAILFIDLDKFKPVNDSFGHAVGDKLLCNIAERVSAILDEYSTLGRQSGDEFLVLIENTSSVKSLNHTVKEISAELANKVIIENFSINISASIGVALYPFDAETTDILIRNADVAMMHAKQNGRNGFKFFNEKMNEKIKQKLILENNLKDAAKDNLFFNHYQPIVDIEAKVINGVELLMRWENDGQLISPAQFIPIAEETGLIEMLTEQALKRALSELAPILSSNPLFYISLNLSPKHILKENIAKRLLSILNDNQISPMQLRLEITENTLLDDKVKAAKQLQKLQALGFKLLLDDFGTGYSSLTYLSQFPINVIKIDQSFVNSIGIDKGDESIIKSIFQLANNLELSCIAEGVETREQMVFLTNMGCYAQQGYYFAKPMKAEKLCESGCFNKIINLI</sequence>
<dbReference type="InterPro" id="IPR000700">
    <property type="entry name" value="PAS-assoc_C"/>
</dbReference>
<dbReference type="InterPro" id="IPR001633">
    <property type="entry name" value="EAL_dom"/>
</dbReference>
<dbReference type="CDD" id="cd01948">
    <property type="entry name" value="EAL"/>
    <property type="match status" value="1"/>
</dbReference>
<dbReference type="Pfam" id="PF07494">
    <property type="entry name" value="Reg_prop"/>
    <property type="match status" value="1"/>
</dbReference>
<dbReference type="PANTHER" id="PTHR44757:SF2">
    <property type="entry name" value="BIOFILM ARCHITECTURE MAINTENANCE PROTEIN MBAA"/>
    <property type="match status" value="1"/>
</dbReference>
<dbReference type="PROSITE" id="PS50887">
    <property type="entry name" value="GGDEF"/>
    <property type="match status" value="1"/>
</dbReference>
<dbReference type="Gene3D" id="3.30.450.20">
    <property type="entry name" value="PAS domain"/>
    <property type="match status" value="2"/>
</dbReference>
<dbReference type="Gene3D" id="2.130.10.10">
    <property type="entry name" value="YVTN repeat-like/Quinoprotein amine dehydrogenase"/>
    <property type="match status" value="3"/>
</dbReference>
<dbReference type="SUPFAM" id="SSF55785">
    <property type="entry name" value="PYP-like sensor domain (PAS domain)"/>
    <property type="match status" value="2"/>
</dbReference>
<organism evidence="5 6">
    <name type="scientific">Pseudoalteromonas aliena</name>
    <dbReference type="NCBI Taxonomy" id="247523"/>
    <lineage>
        <taxon>Bacteria</taxon>
        <taxon>Pseudomonadati</taxon>
        <taxon>Pseudomonadota</taxon>
        <taxon>Gammaproteobacteria</taxon>
        <taxon>Alteromonadales</taxon>
        <taxon>Pseudoalteromonadaceae</taxon>
        <taxon>Pseudoalteromonas</taxon>
    </lineage>
</organism>
<dbReference type="InterPro" id="IPR001610">
    <property type="entry name" value="PAC"/>
</dbReference>
<feature type="domain" description="PAC" evidence="2">
    <location>
        <begin position="1019"/>
        <end position="1071"/>
    </location>
</feature>
<dbReference type="SMART" id="SM00267">
    <property type="entry name" value="GGDEF"/>
    <property type="match status" value="1"/>
</dbReference>
<evidence type="ECO:0000313" key="5">
    <source>
        <dbReference type="EMBL" id="AQP98947.1"/>
    </source>
</evidence>
<dbReference type="Proteomes" id="UP000188243">
    <property type="component" value="Chromosome"/>
</dbReference>
<protein>
    <submittedName>
        <fullName evidence="5">Diguanylate phosphodiesterase</fullName>
    </submittedName>
</protein>
<dbReference type="STRING" id="247523.B0W48_03520"/>
<evidence type="ECO:0000259" key="3">
    <source>
        <dbReference type="PROSITE" id="PS50883"/>
    </source>
</evidence>
<feature type="signal peptide" evidence="1">
    <location>
        <begin position="1"/>
        <end position="23"/>
    </location>
</feature>
<dbReference type="SUPFAM" id="SSF50998">
    <property type="entry name" value="Quinoprotein alcohol dehydrogenase-like"/>
    <property type="match status" value="2"/>
</dbReference>
<dbReference type="PROSITE" id="PS50113">
    <property type="entry name" value="PAC"/>
    <property type="match status" value="1"/>
</dbReference>
<evidence type="ECO:0000313" key="6">
    <source>
        <dbReference type="Proteomes" id="UP000188243"/>
    </source>
</evidence>
<dbReference type="NCBIfam" id="TIGR00254">
    <property type="entry name" value="GGDEF"/>
    <property type="match status" value="1"/>
</dbReference>
<dbReference type="InterPro" id="IPR035919">
    <property type="entry name" value="EAL_sf"/>
</dbReference>
<dbReference type="SUPFAM" id="SSF55073">
    <property type="entry name" value="Nucleotide cyclase"/>
    <property type="match status" value="1"/>
</dbReference>
<dbReference type="EMBL" id="CP019628">
    <property type="protein sequence ID" value="AQP98947.1"/>
    <property type="molecule type" value="Genomic_DNA"/>
</dbReference>
<dbReference type="Gene3D" id="3.30.70.270">
    <property type="match status" value="1"/>
</dbReference>
<dbReference type="InterPro" id="IPR013783">
    <property type="entry name" value="Ig-like_fold"/>
</dbReference>
<dbReference type="InterPro" id="IPR052155">
    <property type="entry name" value="Biofilm_reg_signaling"/>
</dbReference>
<evidence type="ECO:0000259" key="2">
    <source>
        <dbReference type="PROSITE" id="PS50113"/>
    </source>
</evidence>
<dbReference type="CDD" id="cd01949">
    <property type="entry name" value="GGDEF"/>
    <property type="match status" value="1"/>
</dbReference>
<dbReference type="InterPro" id="IPR029787">
    <property type="entry name" value="Nucleotide_cyclase"/>
</dbReference>
<reference evidence="5 6" key="1">
    <citation type="submission" date="2017-02" db="EMBL/GenBank/DDBJ databases">
        <title>Complete genome sequence of the cold-active Pseudoalteromonas aliena strain EH1 isolated from Arctic seawater.</title>
        <authorList>
            <person name="Kim E."/>
            <person name="Heo E."/>
            <person name="Kim H."/>
            <person name="Kim D."/>
        </authorList>
    </citation>
    <scope>NUCLEOTIDE SEQUENCE [LARGE SCALE GENOMIC DNA]</scope>
    <source>
        <strain evidence="5 6">EH1</strain>
    </source>
</reference>
<dbReference type="PANTHER" id="PTHR44757">
    <property type="entry name" value="DIGUANYLATE CYCLASE DGCP"/>
    <property type="match status" value="1"/>
</dbReference>
<feature type="chain" id="PRO_5012501512" evidence="1">
    <location>
        <begin position="24"/>
        <end position="1502"/>
    </location>
</feature>
<dbReference type="SUPFAM" id="SSF141868">
    <property type="entry name" value="EAL domain-like"/>
    <property type="match status" value="1"/>
</dbReference>
<dbReference type="Pfam" id="PF08447">
    <property type="entry name" value="PAS_3"/>
    <property type="match status" value="1"/>
</dbReference>
<dbReference type="InterPro" id="IPR011047">
    <property type="entry name" value="Quinoprotein_ADH-like_sf"/>
</dbReference>
<dbReference type="Pfam" id="PF00990">
    <property type="entry name" value="GGDEF"/>
    <property type="match status" value="1"/>
</dbReference>
<dbReference type="Pfam" id="PF00563">
    <property type="entry name" value="EAL"/>
    <property type="match status" value="1"/>
</dbReference>
<dbReference type="InterPro" id="IPR011110">
    <property type="entry name" value="Reg_prop"/>
</dbReference>